<evidence type="ECO:0000313" key="3">
    <source>
        <dbReference type="Proteomes" id="UP000184465"/>
    </source>
</evidence>
<keyword evidence="1" id="KW-1133">Transmembrane helix</keyword>
<feature type="transmembrane region" description="Helical" evidence="1">
    <location>
        <begin position="159"/>
        <end position="178"/>
    </location>
</feature>
<reference evidence="3" key="1">
    <citation type="submission" date="2016-11" db="EMBL/GenBank/DDBJ databases">
        <authorList>
            <person name="Varghese N."/>
            <person name="Submissions S."/>
        </authorList>
    </citation>
    <scope>NUCLEOTIDE SEQUENCE [LARGE SCALE GENOMIC DNA]</scope>
    <source>
        <strain evidence="3">DSM 15212 / CIP 107654 / DViRD3</strain>
    </source>
</reference>
<dbReference type="EMBL" id="FRAG01000020">
    <property type="protein sequence ID" value="SHK01167.1"/>
    <property type="molecule type" value="Genomic_DNA"/>
</dbReference>
<dbReference type="RefSeq" id="WP_073149351.1">
    <property type="nucleotide sequence ID" value="NZ_FRAG01000020.1"/>
</dbReference>
<dbReference type="Pfam" id="PF07099">
    <property type="entry name" value="DUF1361"/>
    <property type="match status" value="1"/>
</dbReference>
<dbReference type="Proteomes" id="UP000184465">
    <property type="component" value="Unassembled WGS sequence"/>
</dbReference>
<keyword evidence="1" id="KW-0472">Membrane</keyword>
<evidence type="ECO:0000256" key="1">
    <source>
        <dbReference type="SAM" id="Phobius"/>
    </source>
</evidence>
<feature type="transmembrane region" description="Helical" evidence="1">
    <location>
        <begin position="12"/>
        <end position="31"/>
    </location>
</feature>
<feature type="transmembrane region" description="Helical" evidence="1">
    <location>
        <begin position="43"/>
        <end position="64"/>
    </location>
</feature>
<dbReference type="InterPro" id="IPR009793">
    <property type="entry name" value="DUF1361"/>
</dbReference>
<keyword evidence="3" id="KW-1185">Reference proteome</keyword>
<name>A0A1M6NZL9_PARC5</name>
<dbReference type="STRING" id="1121301.SAMN02745912_01955"/>
<feature type="transmembrane region" description="Helical" evidence="1">
    <location>
        <begin position="122"/>
        <end position="147"/>
    </location>
</feature>
<organism evidence="2 3">
    <name type="scientific">Paramaledivibacter caminithermalis (strain DSM 15212 / CIP 107654 / DViRD3)</name>
    <name type="common">Clostridium caminithermale</name>
    <dbReference type="NCBI Taxonomy" id="1121301"/>
    <lineage>
        <taxon>Bacteria</taxon>
        <taxon>Bacillati</taxon>
        <taxon>Bacillota</taxon>
        <taxon>Clostridia</taxon>
        <taxon>Peptostreptococcales</taxon>
        <taxon>Caminicellaceae</taxon>
        <taxon>Paramaledivibacter</taxon>
    </lineage>
</organism>
<proteinExistence type="predicted"/>
<keyword evidence="1" id="KW-0812">Transmembrane</keyword>
<gene>
    <name evidence="2" type="ORF">SAMN02745912_01955</name>
</gene>
<dbReference type="AlphaFoldDB" id="A0A1M6NZL9"/>
<sequence>MTRERKIKLSLSPIIKVLGALSIIGFIMIAFRILNQKSIRFAFLIWNLFLAWIPLLLSLAMNYIDRIQKYSTKKTIYLLALGFCWLIFFPNAPYIVTDIIHLSNYNYYSIYNDAYSFSSSFIMWYDFILVMLFVFTGYILGHISLYSVHKIIEEKSTKVMGWIFVFVVSILSGFAIYLGRFLRLNSWEIISSPVNLFKRILESINILSMKFTFMFGFFIFLMYIAIYNLSFLEKE</sequence>
<feature type="transmembrane region" description="Helical" evidence="1">
    <location>
        <begin position="211"/>
        <end position="232"/>
    </location>
</feature>
<protein>
    <submittedName>
        <fullName evidence="2">Uncharacterized membrane protein</fullName>
    </submittedName>
</protein>
<accession>A0A1M6NZL9</accession>
<dbReference type="OrthoDB" id="4540541at2"/>
<feature type="transmembrane region" description="Helical" evidence="1">
    <location>
        <begin position="76"/>
        <end position="102"/>
    </location>
</feature>
<evidence type="ECO:0000313" key="2">
    <source>
        <dbReference type="EMBL" id="SHK01167.1"/>
    </source>
</evidence>